<evidence type="ECO:0000256" key="1">
    <source>
        <dbReference type="ARBA" id="ARBA00023002"/>
    </source>
</evidence>
<dbReference type="InterPro" id="IPR023210">
    <property type="entry name" value="NADP_OxRdtase_dom"/>
</dbReference>
<feature type="region of interest" description="Disordered" evidence="2">
    <location>
        <begin position="383"/>
        <end position="402"/>
    </location>
</feature>
<evidence type="ECO:0000259" key="3">
    <source>
        <dbReference type="Pfam" id="PF00248"/>
    </source>
</evidence>
<evidence type="ECO:0000256" key="2">
    <source>
        <dbReference type="SAM" id="MobiDB-lite"/>
    </source>
</evidence>
<feature type="domain" description="NADP-dependent oxidoreductase" evidence="3">
    <location>
        <begin position="75"/>
        <end position="376"/>
    </location>
</feature>
<name>A0A545AWK4_9ACTN</name>
<dbReference type="InterPro" id="IPR050523">
    <property type="entry name" value="AKR_Detox_Biosynth"/>
</dbReference>
<keyword evidence="1" id="KW-0560">Oxidoreductase</keyword>
<dbReference type="PRINTS" id="PR00069">
    <property type="entry name" value="ALDKETRDTASE"/>
</dbReference>
<evidence type="ECO:0000313" key="4">
    <source>
        <dbReference type="EMBL" id="TQS45708.1"/>
    </source>
</evidence>
<reference evidence="4 5" key="1">
    <citation type="submission" date="2019-07" db="EMBL/GenBank/DDBJ databases">
        <title>Cryptosporangium phraense sp. nov., isolated from plant litter.</title>
        <authorList>
            <person name="Suriyachadkun C."/>
        </authorList>
    </citation>
    <scope>NUCLEOTIDE SEQUENCE [LARGE SCALE GENOMIC DNA]</scope>
    <source>
        <strain evidence="4 5">A-T 5661</strain>
    </source>
</reference>
<dbReference type="GO" id="GO:0005829">
    <property type="term" value="C:cytosol"/>
    <property type="evidence" value="ECO:0007669"/>
    <property type="project" value="TreeGrafter"/>
</dbReference>
<dbReference type="Proteomes" id="UP000317982">
    <property type="component" value="Unassembled WGS sequence"/>
</dbReference>
<dbReference type="EMBL" id="VIRS01000004">
    <property type="protein sequence ID" value="TQS45708.1"/>
    <property type="molecule type" value="Genomic_DNA"/>
</dbReference>
<gene>
    <name evidence="4" type="ORF">FL583_08300</name>
</gene>
<dbReference type="GO" id="GO:0016491">
    <property type="term" value="F:oxidoreductase activity"/>
    <property type="evidence" value="ECO:0007669"/>
    <property type="project" value="UniProtKB-KW"/>
</dbReference>
<protein>
    <submittedName>
        <fullName evidence="4">Aldo/keto reductase</fullName>
    </submittedName>
</protein>
<dbReference type="FunFam" id="3.20.20.100:FF:000004">
    <property type="entry name" value="Oxidoreductase, aldo/keto reductase"/>
    <property type="match status" value="1"/>
</dbReference>
<sequence length="402" mass="44089">MCRGDKELRHTLPPHHISAPGRLCKGSDVSVCAWFPAPNGAGPRVPVSLRTGAFRRRGHPLRTQLLGRSGLHVTPLVLGTMMFGAWGNRDHDDCVRIIHAALDAGINTLDAADVYAFGETEEIVGKAIKGRRDDIVLATKFCEPVGPGPVNRSGGSRRWIVRAVEDSLRRLGTDYIDVYQMHRPDPDTDIDETLSALSDLVRSGKVRTIGSSNFPAGDLVEAQWVSDRRGHERFRSEQLSYSIFDRHAEYDALPVAERYGLGVLVWSPLNGGWLTGKYRPGSEPPEGSRAATNADHFDFRADDARAAKLARIEALEAIARDAKLTLIELALGFVIAHRAVTAAIIGPRTMEQLESQITAADVVLDHEILDRIDEVVAPGVNLHQTGAGDRPRALTESAYRRR</sequence>
<accession>A0A545AWK4</accession>
<evidence type="ECO:0000313" key="5">
    <source>
        <dbReference type="Proteomes" id="UP000317982"/>
    </source>
</evidence>
<proteinExistence type="predicted"/>
<dbReference type="Pfam" id="PF00248">
    <property type="entry name" value="Aldo_ket_red"/>
    <property type="match status" value="1"/>
</dbReference>
<dbReference type="OrthoDB" id="9768793at2"/>
<dbReference type="InterPro" id="IPR020471">
    <property type="entry name" value="AKR"/>
</dbReference>
<dbReference type="SUPFAM" id="SSF51430">
    <property type="entry name" value="NAD(P)-linked oxidoreductase"/>
    <property type="match status" value="1"/>
</dbReference>
<dbReference type="PANTHER" id="PTHR43364:SF4">
    <property type="entry name" value="NAD(P)-LINKED OXIDOREDUCTASE SUPERFAMILY PROTEIN"/>
    <property type="match status" value="1"/>
</dbReference>
<organism evidence="4 5">
    <name type="scientific">Cryptosporangium phraense</name>
    <dbReference type="NCBI Taxonomy" id="2593070"/>
    <lineage>
        <taxon>Bacteria</taxon>
        <taxon>Bacillati</taxon>
        <taxon>Actinomycetota</taxon>
        <taxon>Actinomycetes</taxon>
        <taxon>Cryptosporangiales</taxon>
        <taxon>Cryptosporangiaceae</taxon>
        <taxon>Cryptosporangium</taxon>
    </lineage>
</organism>
<dbReference type="InParanoid" id="A0A545AWK4"/>
<comment type="caution">
    <text evidence="4">The sequence shown here is derived from an EMBL/GenBank/DDBJ whole genome shotgun (WGS) entry which is preliminary data.</text>
</comment>
<dbReference type="Gene3D" id="3.20.20.100">
    <property type="entry name" value="NADP-dependent oxidoreductase domain"/>
    <property type="match status" value="1"/>
</dbReference>
<dbReference type="PANTHER" id="PTHR43364">
    <property type="entry name" value="NADH-SPECIFIC METHYLGLYOXAL REDUCTASE-RELATED"/>
    <property type="match status" value="1"/>
</dbReference>
<dbReference type="AlphaFoldDB" id="A0A545AWK4"/>
<dbReference type="InterPro" id="IPR036812">
    <property type="entry name" value="NAD(P)_OxRdtase_dom_sf"/>
</dbReference>
<keyword evidence="5" id="KW-1185">Reference proteome</keyword>